<evidence type="ECO:0000313" key="4">
    <source>
        <dbReference type="Proteomes" id="UP001497472"/>
    </source>
</evidence>
<feature type="region of interest" description="Disordered" evidence="1">
    <location>
        <begin position="552"/>
        <end position="575"/>
    </location>
</feature>
<dbReference type="Proteomes" id="UP001497472">
    <property type="component" value="Unassembled WGS sequence"/>
</dbReference>
<evidence type="ECO:0000313" key="3">
    <source>
        <dbReference type="EMBL" id="CAK1554322.1"/>
    </source>
</evidence>
<keyword evidence="4" id="KW-1185">Reference proteome</keyword>
<accession>A0AAV1JXU2</accession>
<name>A0AAV1JXU2_9NEOP</name>
<sequence length="826" mass="95808">MTLPLVILLFYTGQTKCAKPQSVNLALETVLEFNNESDITFVDTVQDFLNKVKSTLQESFRSNRDRGSRSFHKINIESLPKSEDKKGYRRFAKLSEVNEKHSNTINKQSKELYLQKTTYETNIQSKTSHHKSALQEETRRFGMLSFTDFIEDSVNVLKTYNDLDLTYFMELLDTEINNDDYKNCEIHVEDFGLRRYISNKISNARDTPIKHIRQGLSNIVNDLRNNDKMGILYSFLNSLVKRHTQQRFKSILNHLQLYRRRQMNPINNLRSIVRDSIRSIITDYICNLNDANRRKIRSILKMILEEDSNSKKLNKYLSKQNSILRREEKKRPHEKENKKSKLDDESTITSSEEEMASFEQKEKIKNAKQKHHGRYSYQEAGDKTVGEKVFKEKKIKKQKNKTSWITNKDDTLDLTLNFENYKDSEITLFSKETNLKATKRKTTTASASEFSRKHSTNTNFEDDSSVKKKSQRKIKRLKPPKHLKTFVTLYPERIHIYTKMFQTENKKTTKVIRKGFTVKSINTEKVMSVGVKSTEVKNNASNVSLKKRFKIKSNRETTHKRHESKGKTQNPDTSFTQSVVNESEALDHYGSLYKQKLIYPDVIYRKKNGYRKSNLDDVFDPRNLTNDVFTEEFLDKVFNQSDLMASGDVITPRTFGTLAFWSGTKSRTLVTVYPRNFTNMTDISIDSSSSTQATVFQGNNASNPKVTVSNTTENAVQSRIVNRSQMENTTKILIDIQQINNTNTANATEITSLKNLAPKRIKEMDLRRLLGDTIVEDRHESVKKELDERFQEDLKKIFLTSKATAAAYDDSTKDPIDEIGEAFDIS</sequence>
<organism evidence="3 4">
    <name type="scientific">Leptosia nina</name>
    <dbReference type="NCBI Taxonomy" id="320188"/>
    <lineage>
        <taxon>Eukaryota</taxon>
        <taxon>Metazoa</taxon>
        <taxon>Ecdysozoa</taxon>
        <taxon>Arthropoda</taxon>
        <taxon>Hexapoda</taxon>
        <taxon>Insecta</taxon>
        <taxon>Pterygota</taxon>
        <taxon>Neoptera</taxon>
        <taxon>Endopterygota</taxon>
        <taxon>Lepidoptera</taxon>
        <taxon>Glossata</taxon>
        <taxon>Ditrysia</taxon>
        <taxon>Papilionoidea</taxon>
        <taxon>Pieridae</taxon>
        <taxon>Pierinae</taxon>
        <taxon>Leptosia</taxon>
    </lineage>
</organism>
<feature type="region of interest" description="Disordered" evidence="1">
    <location>
        <begin position="440"/>
        <end position="471"/>
    </location>
</feature>
<gene>
    <name evidence="3" type="ORF">LNINA_LOCUS13244</name>
</gene>
<keyword evidence="2" id="KW-0732">Signal</keyword>
<reference evidence="3 4" key="1">
    <citation type="submission" date="2023-11" db="EMBL/GenBank/DDBJ databases">
        <authorList>
            <person name="Okamura Y."/>
        </authorList>
    </citation>
    <scope>NUCLEOTIDE SEQUENCE [LARGE SCALE GENOMIC DNA]</scope>
</reference>
<feature type="chain" id="PRO_5043875103" evidence="2">
    <location>
        <begin position="18"/>
        <end position="826"/>
    </location>
</feature>
<proteinExistence type="predicted"/>
<feature type="region of interest" description="Disordered" evidence="1">
    <location>
        <begin position="315"/>
        <end position="380"/>
    </location>
</feature>
<comment type="caution">
    <text evidence="3">The sequence shown here is derived from an EMBL/GenBank/DDBJ whole genome shotgun (WGS) entry which is preliminary data.</text>
</comment>
<evidence type="ECO:0000256" key="2">
    <source>
        <dbReference type="SAM" id="SignalP"/>
    </source>
</evidence>
<evidence type="ECO:0000256" key="1">
    <source>
        <dbReference type="SAM" id="MobiDB-lite"/>
    </source>
</evidence>
<feature type="compositionally biased region" description="Basic and acidic residues" evidence="1">
    <location>
        <begin position="324"/>
        <end position="344"/>
    </location>
</feature>
<feature type="compositionally biased region" description="Basic residues" evidence="1">
    <location>
        <begin position="552"/>
        <end position="564"/>
    </location>
</feature>
<feature type="signal peptide" evidence="2">
    <location>
        <begin position="1"/>
        <end position="17"/>
    </location>
</feature>
<dbReference type="AlphaFoldDB" id="A0AAV1JXU2"/>
<protein>
    <submittedName>
        <fullName evidence="3">Uncharacterized protein</fullName>
    </submittedName>
</protein>
<dbReference type="EMBL" id="CAVLEF010000277">
    <property type="protein sequence ID" value="CAK1554322.1"/>
    <property type="molecule type" value="Genomic_DNA"/>
</dbReference>